<dbReference type="InterPro" id="IPR023393">
    <property type="entry name" value="START-like_dom_sf"/>
</dbReference>
<proteinExistence type="inferred from homology"/>
<accession>A0ABP7QTR7</accession>
<dbReference type="Gene3D" id="3.30.530.20">
    <property type="match status" value="1"/>
</dbReference>
<protein>
    <recommendedName>
        <fullName evidence="2">Activator of Hsp90 ATPase homologue 1/2-like C-terminal domain-containing protein</fullName>
    </recommendedName>
</protein>
<dbReference type="InterPro" id="IPR013538">
    <property type="entry name" value="ASHA1/2-like_C"/>
</dbReference>
<evidence type="ECO:0000256" key="1">
    <source>
        <dbReference type="ARBA" id="ARBA00006817"/>
    </source>
</evidence>
<comment type="caution">
    <text evidence="3">The sequence shown here is derived from an EMBL/GenBank/DDBJ whole genome shotgun (WGS) entry which is preliminary data.</text>
</comment>
<evidence type="ECO:0000313" key="4">
    <source>
        <dbReference type="Proteomes" id="UP001501627"/>
    </source>
</evidence>
<dbReference type="Proteomes" id="UP001501627">
    <property type="component" value="Unassembled WGS sequence"/>
</dbReference>
<reference evidence="4" key="1">
    <citation type="journal article" date="2019" name="Int. J. Syst. Evol. Microbiol.">
        <title>The Global Catalogue of Microorganisms (GCM) 10K type strain sequencing project: providing services to taxonomists for standard genome sequencing and annotation.</title>
        <authorList>
            <consortium name="The Broad Institute Genomics Platform"/>
            <consortium name="The Broad Institute Genome Sequencing Center for Infectious Disease"/>
            <person name="Wu L."/>
            <person name="Ma J."/>
        </authorList>
    </citation>
    <scope>NUCLEOTIDE SEQUENCE [LARGE SCALE GENOMIC DNA]</scope>
    <source>
        <strain evidence="4">JCM 17561</strain>
    </source>
</reference>
<name>A0ABP7QTR7_9BURK</name>
<dbReference type="EMBL" id="BAABBP010000005">
    <property type="protein sequence ID" value="GAA3987473.1"/>
    <property type="molecule type" value="Genomic_DNA"/>
</dbReference>
<gene>
    <name evidence="3" type="ORF">GCM10022279_08090</name>
</gene>
<keyword evidence="4" id="KW-1185">Reference proteome</keyword>
<evidence type="ECO:0000313" key="3">
    <source>
        <dbReference type="EMBL" id="GAA3987473.1"/>
    </source>
</evidence>
<dbReference type="SUPFAM" id="SSF55961">
    <property type="entry name" value="Bet v1-like"/>
    <property type="match status" value="1"/>
</dbReference>
<feature type="domain" description="Activator of Hsp90 ATPase homologue 1/2-like C-terminal" evidence="2">
    <location>
        <begin position="32"/>
        <end position="142"/>
    </location>
</feature>
<dbReference type="CDD" id="cd08899">
    <property type="entry name" value="SRPBCC_CalC_Aha1-like_6"/>
    <property type="match status" value="1"/>
</dbReference>
<evidence type="ECO:0000259" key="2">
    <source>
        <dbReference type="Pfam" id="PF08327"/>
    </source>
</evidence>
<sequence length="166" mass="17958">MTAPAADVGTLKRTTDGFEGVLTRQFDHDGAAVWRMLTDPPSMAQWLASGSIELREGGAVRIDFADSGILIDSRVTAFEDQRVLAYSWSSGSEPERPLRFELVPQDGGTQLTLTVRVPASEDAAKACAGFEGHLDMLAAALEGVPIKFPFERFLQARAAYKEQLGA</sequence>
<dbReference type="Pfam" id="PF08327">
    <property type="entry name" value="AHSA1"/>
    <property type="match status" value="1"/>
</dbReference>
<comment type="similarity">
    <text evidence="1">Belongs to the AHA1 family.</text>
</comment>
<organism evidence="3 4">
    <name type="scientific">Comamonas faecalis</name>
    <dbReference type="NCBI Taxonomy" id="1387849"/>
    <lineage>
        <taxon>Bacteria</taxon>
        <taxon>Pseudomonadati</taxon>
        <taxon>Pseudomonadota</taxon>
        <taxon>Betaproteobacteria</taxon>
        <taxon>Burkholderiales</taxon>
        <taxon>Comamonadaceae</taxon>
        <taxon>Comamonas</taxon>
    </lineage>
</organism>
<dbReference type="RefSeq" id="WP_103044319.1">
    <property type="nucleotide sequence ID" value="NZ_BAABBP010000005.1"/>
</dbReference>